<dbReference type="GO" id="GO:0004519">
    <property type="term" value="F:endonuclease activity"/>
    <property type="evidence" value="ECO:0007669"/>
    <property type="project" value="UniProtKB-KW"/>
</dbReference>
<dbReference type="InterPro" id="IPR005135">
    <property type="entry name" value="Endo/exonuclease/phosphatase"/>
</dbReference>
<keyword evidence="2" id="KW-0378">Hydrolase</keyword>
<gene>
    <name evidence="2" type="ORF">FL583_14115</name>
</gene>
<dbReference type="EMBL" id="VIRS01000008">
    <property type="protein sequence ID" value="TQS44583.1"/>
    <property type="molecule type" value="Genomic_DNA"/>
</dbReference>
<protein>
    <submittedName>
        <fullName evidence="2">Endonuclease</fullName>
    </submittedName>
</protein>
<name>A0A545ATE4_9ACTN</name>
<dbReference type="Pfam" id="PF03372">
    <property type="entry name" value="Exo_endo_phos"/>
    <property type="match status" value="1"/>
</dbReference>
<dbReference type="AlphaFoldDB" id="A0A545ATE4"/>
<proteinExistence type="predicted"/>
<evidence type="ECO:0000313" key="2">
    <source>
        <dbReference type="EMBL" id="TQS44583.1"/>
    </source>
</evidence>
<comment type="caution">
    <text evidence="2">The sequence shown here is derived from an EMBL/GenBank/DDBJ whole genome shotgun (WGS) entry which is preliminary data.</text>
</comment>
<feature type="domain" description="Endonuclease/exonuclease/phosphatase" evidence="1">
    <location>
        <begin position="4"/>
        <end position="202"/>
    </location>
</feature>
<dbReference type="InterPro" id="IPR036691">
    <property type="entry name" value="Endo/exonu/phosph_ase_sf"/>
</dbReference>
<dbReference type="RefSeq" id="WP_142705065.1">
    <property type="nucleotide sequence ID" value="NZ_VIRS01000008.1"/>
</dbReference>
<dbReference type="InParanoid" id="A0A545ATE4"/>
<sequence>MKVLTWNVHGLRDDVDALVRTVVGVAPQVALIQEAPRVFRWRARAAELARRCGLVVAQGGASGNLVLVSLAVAIRDTAIVRLPFTRGQHPRAAVVVRASLAGADFAAVGVHLGLTEPERVAHVPVLLNALPDEPTILGGDINETDGGPAWKALATHLADAGTDDPSPTFRTRRIDGLFVTPGLPVRDYRVLDMPDTRVASDHRPVVADVQLTR</sequence>
<dbReference type="Proteomes" id="UP000317982">
    <property type="component" value="Unassembled WGS sequence"/>
</dbReference>
<accession>A0A545ATE4</accession>
<dbReference type="OrthoDB" id="3820230at2"/>
<evidence type="ECO:0000313" key="3">
    <source>
        <dbReference type="Proteomes" id="UP000317982"/>
    </source>
</evidence>
<dbReference type="Gene3D" id="3.60.10.10">
    <property type="entry name" value="Endonuclease/exonuclease/phosphatase"/>
    <property type="match status" value="1"/>
</dbReference>
<evidence type="ECO:0000259" key="1">
    <source>
        <dbReference type="Pfam" id="PF03372"/>
    </source>
</evidence>
<organism evidence="2 3">
    <name type="scientific">Cryptosporangium phraense</name>
    <dbReference type="NCBI Taxonomy" id="2593070"/>
    <lineage>
        <taxon>Bacteria</taxon>
        <taxon>Bacillati</taxon>
        <taxon>Actinomycetota</taxon>
        <taxon>Actinomycetes</taxon>
        <taxon>Cryptosporangiales</taxon>
        <taxon>Cryptosporangiaceae</taxon>
        <taxon>Cryptosporangium</taxon>
    </lineage>
</organism>
<keyword evidence="3" id="KW-1185">Reference proteome</keyword>
<keyword evidence="2" id="KW-0540">Nuclease</keyword>
<keyword evidence="2" id="KW-0255">Endonuclease</keyword>
<reference evidence="2 3" key="1">
    <citation type="submission" date="2019-07" db="EMBL/GenBank/DDBJ databases">
        <title>Cryptosporangium phraense sp. nov., isolated from plant litter.</title>
        <authorList>
            <person name="Suriyachadkun C."/>
        </authorList>
    </citation>
    <scope>NUCLEOTIDE SEQUENCE [LARGE SCALE GENOMIC DNA]</scope>
    <source>
        <strain evidence="2 3">A-T 5661</strain>
    </source>
</reference>
<dbReference type="SUPFAM" id="SSF56219">
    <property type="entry name" value="DNase I-like"/>
    <property type="match status" value="1"/>
</dbReference>